<dbReference type="SUPFAM" id="SSF103642">
    <property type="entry name" value="Sec-C motif"/>
    <property type="match status" value="1"/>
</dbReference>
<feature type="non-terminal residue" evidence="2">
    <location>
        <position position="1"/>
    </location>
</feature>
<organism evidence="2 3">
    <name type="scientific">Escherichia coli</name>
    <dbReference type="NCBI Taxonomy" id="562"/>
    <lineage>
        <taxon>Bacteria</taxon>
        <taxon>Pseudomonadati</taxon>
        <taxon>Pseudomonadota</taxon>
        <taxon>Gammaproteobacteria</taxon>
        <taxon>Enterobacterales</taxon>
        <taxon>Enterobacteriaceae</taxon>
        <taxon>Escherichia</taxon>
    </lineage>
</organism>
<dbReference type="AlphaFoldDB" id="A0A2T1N456"/>
<comment type="caution">
    <text evidence="2">The sequence shown here is derived from an EMBL/GenBank/DDBJ whole genome shotgun (WGS) entry which is preliminary data.</text>
</comment>
<dbReference type="PANTHER" id="PTHR33747">
    <property type="entry name" value="UPF0225 PROTEIN SCO1677"/>
    <property type="match status" value="1"/>
</dbReference>
<name>A0A2T1N456_ECOLX</name>
<dbReference type="Pfam" id="PF02810">
    <property type="entry name" value="SEC-C"/>
    <property type="match status" value="1"/>
</dbReference>
<accession>A0A2T1N456</accession>
<evidence type="ECO:0000313" key="3">
    <source>
        <dbReference type="Proteomes" id="UP000281340"/>
    </source>
</evidence>
<feature type="region of interest" description="Disordered" evidence="1">
    <location>
        <begin position="36"/>
        <end position="72"/>
    </location>
</feature>
<feature type="compositionally biased region" description="Basic residues" evidence="1">
    <location>
        <begin position="62"/>
        <end position="72"/>
    </location>
</feature>
<gene>
    <name evidence="2" type="ORF">EAI46_37705</name>
</gene>
<dbReference type="Gene3D" id="3.10.450.50">
    <property type="match status" value="1"/>
</dbReference>
<dbReference type="EMBL" id="RDDM01001902">
    <property type="protein sequence ID" value="RLY28190.1"/>
    <property type="molecule type" value="Genomic_DNA"/>
</dbReference>
<dbReference type="InterPro" id="IPR004027">
    <property type="entry name" value="SEC_C_motif"/>
</dbReference>
<sequence>QVRMPEEVEELEQQRRMEAERLAQMQQLSHQDDDSAAAAALAAQTGERKVGRNDPCPCGSGKKYKQCHGRLQ</sequence>
<dbReference type="PANTHER" id="PTHR33747:SF1">
    <property type="entry name" value="ADENYLATE CYCLASE-ASSOCIATED CAP C-TERMINAL DOMAIN-CONTAINING PROTEIN"/>
    <property type="match status" value="1"/>
</dbReference>
<proteinExistence type="predicted"/>
<protein>
    <submittedName>
        <fullName evidence="2">Preprotein translocase</fullName>
    </submittedName>
</protein>
<dbReference type="Proteomes" id="UP000281340">
    <property type="component" value="Unassembled WGS sequence"/>
</dbReference>
<evidence type="ECO:0000313" key="2">
    <source>
        <dbReference type="EMBL" id="RLY28190.1"/>
    </source>
</evidence>
<reference evidence="2 3" key="1">
    <citation type="submission" date="2018-10" db="EMBL/GenBank/DDBJ databases">
        <title>Comparison of Escherichia coli isolates recovered from retail chicken and from chicken fecal samples by antimicrobial susceptibility test and whole genome sequencing.</title>
        <authorList>
            <person name="Tang B."/>
            <person name="Ma Y."/>
            <person name="He X."/>
            <person name="Cao L."/>
            <person name="Xia X."/>
            <person name="Yang H."/>
        </authorList>
    </citation>
    <scope>NUCLEOTIDE SEQUENCE [LARGE SCALE GENOMIC DNA]</scope>
    <source>
        <strain evidence="2 3">CMJH98b</strain>
    </source>
</reference>
<evidence type="ECO:0000256" key="1">
    <source>
        <dbReference type="SAM" id="MobiDB-lite"/>
    </source>
</evidence>